<dbReference type="AlphaFoldDB" id="D3FCW0"/>
<organism evidence="1 2">
    <name type="scientific">Conexibacter woesei (strain DSM 14684 / CCUG 47730 / CIP 108061 / JCM 11494 / NBRC 100937 / ID131577)</name>
    <dbReference type="NCBI Taxonomy" id="469383"/>
    <lineage>
        <taxon>Bacteria</taxon>
        <taxon>Bacillati</taxon>
        <taxon>Actinomycetota</taxon>
        <taxon>Thermoleophilia</taxon>
        <taxon>Solirubrobacterales</taxon>
        <taxon>Conexibacteraceae</taxon>
        <taxon>Conexibacter</taxon>
    </lineage>
</organism>
<dbReference type="PANTHER" id="PTHR34822">
    <property type="entry name" value="GRPB DOMAIN PROTEIN (AFU_ORTHOLOGUE AFUA_1G01530)"/>
    <property type="match status" value="1"/>
</dbReference>
<protein>
    <recommendedName>
        <fullName evidence="3">GrpB family protein</fullName>
    </recommendedName>
</protein>
<sequence>MHAPPRHPSFEERFDPAVRILPPDRSWAVRFEREAARLRAALGAVADRIEHVGSTAVSGLASKPIVDLQVSVGALQPFDHYAGPLARLGYVFLPAAAASGDDDARLFAKPPQHPRAFHLHVCRAGSAHEERHLAVRDYLRAHPDEADAYAALKRGLVARRPLDRLAYMHGKASYVVDLEQRALYWARERPERTG</sequence>
<dbReference type="eggNOG" id="COG2320">
    <property type="taxonomic scope" value="Bacteria"/>
</dbReference>
<keyword evidence="2" id="KW-1185">Reference proteome</keyword>
<dbReference type="KEGG" id="cwo:Cwoe_3053"/>
<evidence type="ECO:0000313" key="2">
    <source>
        <dbReference type="Proteomes" id="UP000008229"/>
    </source>
</evidence>
<dbReference type="HOGENOM" id="CLU_086407_4_0_11"/>
<reference evidence="2" key="2">
    <citation type="submission" date="2010-01" db="EMBL/GenBank/DDBJ databases">
        <title>The complete genome of Conexibacter woesei DSM 14684.</title>
        <authorList>
            <consortium name="US DOE Joint Genome Institute (JGI-PGF)"/>
            <person name="Lucas S."/>
            <person name="Copeland A."/>
            <person name="Lapidus A."/>
            <person name="Glavina del Rio T."/>
            <person name="Dalin E."/>
            <person name="Tice H."/>
            <person name="Bruce D."/>
            <person name="Goodwin L."/>
            <person name="Pitluck S."/>
            <person name="Kyrpides N."/>
            <person name="Mavromatis K."/>
            <person name="Ivanova N."/>
            <person name="Mikhailova N."/>
            <person name="Chertkov O."/>
            <person name="Brettin T."/>
            <person name="Detter J.C."/>
            <person name="Han C."/>
            <person name="Larimer F."/>
            <person name="Land M."/>
            <person name="Hauser L."/>
            <person name="Markowitz V."/>
            <person name="Cheng J.-F."/>
            <person name="Hugenholtz P."/>
            <person name="Woyke T."/>
            <person name="Wu D."/>
            <person name="Pukall R."/>
            <person name="Steenblock K."/>
            <person name="Schneider S."/>
            <person name="Klenk H.-P."/>
            <person name="Eisen J.A."/>
        </authorList>
    </citation>
    <scope>NUCLEOTIDE SEQUENCE [LARGE SCALE GENOMIC DNA]</scope>
    <source>
        <strain evidence="2">DSM 14684 / CIP 108061 / JCM 11494 / NBRC 100937 / ID131577</strain>
    </source>
</reference>
<dbReference type="SUPFAM" id="SSF81301">
    <property type="entry name" value="Nucleotidyltransferase"/>
    <property type="match status" value="1"/>
</dbReference>
<gene>
    <name evidence="1" type="ordered locus">Cwoe_3053</name>
</gene>
<dbReference type="RefSeq" id="WP_012934523.1">
    <property type="nucleotide sequence ID" value="NC_013739.1"/>
</dbReference>
<dbReference type="Pfam" id="PF04229">
    <property type="entry name" value="GrpB"/>
    <property type="match status" value="1"/>
</dbReference>
<reference evidence="1 2" key="1">
    <citation type="journal article" date="2010" name="Stand. Genomic Sci.">
        <title>Complete genome sequence of Conexibacter woesei type strain (ID131577).</title>
        <authorList>
            <person name="Pukall R."/>
            <person name="Lapidus A."/>
            <person name="Glavina Del Rio T."/>
            <person name="Copeland A."/>
            <person name="Tice H."/>
            <person name="Cheng J.-F."/>
            <person name="Lucas S."/>
            <person name="Chen F."/>
            <person name="Nolan M."/>
            <person name="Bruce D."/>
            <person name="Goodwin L."/>
            <person name="Pitluck S."/>
            <person name="Mavromatis K."/>
            <person name="Ivanova N."/>
            <person name="Ovchinnikova G."/>
            <person name="Pati A."/>
            <person name="Chen A."/>
            <person name="Palaniappan K."/>
            <person name="Land M."/>
            <person name="Hauser L."/>
            <person name="Chang Y.-J."/>
            <person name="Jeffries C.D."/>
            <person name="Chain P."/>
            <person name="Meincke L."/>
            <person name="Sims D."/>
            <person name="Brettin T."/>
            <person name="Detter J.C."/>
            <person name="Rohde M."/>
            <person name="Goeker M."/>
            <person name="Bristow J."/>
            <person name="Eisen J.A."/>
            <person name="Markowitz V."/>
            <person name="Kyrpides N.C."/>
            <person name="Klenk H.-P."/>
            <person name="Hugenholtz P."/>
        </authorList>
    </citation>
    <scope>NUCLEOTIDE SEQUENCE [LARGE SCALE GENOMIC DNA]</scope>
    <source>
        <strain evidence="2">DSM 14684 / CIP 108061 / JCM 11494 / NBRC 100937 / ID131577</strain>
    </source>
</reference>
<dbReference type="EMBL" id="CP001854">
    <property type="protein sequence ID" value="ADB51472.1"/>
    <property type="molecule type" value="Genomic_DNA"/>
</dbReference>
<proteinExistence type="predicted"/>
<dbReference type="Proteomes" id="UP000008229">
    <property type="component" value="Chromosome"/>
</dbReference>
<accession>D3FCW0</accession>
<dbReference type="PANTHER" id="PTHR34822:SF1">
    <property type="entry name" value="GRPB FAMILY PROTEIN"/>
    <property type="match status" value="1"/>
</dbReference>
<dbReference type="InterPro" id="IPR043519">
    <property type="entry name" value="NT_sf"/>
</dbReference>
<evidence type="ECO:0000313" key="1">
    <source>
        <dbReference type="EMBL" id="ADB51472.1"/>
    </source>
</evidence>
<name>D3FCW0_CONWI</name>
<dbReference type="OrthoDB" id="9799092at2"/>
<dbReference type="InterPro" id="IPR007344">
    <property type="entry name" value="GrpB/CoaE"/>
</dbReference>
<dbReference type="STRING" id="469383.Cwoe_3053"/>
<evidence type="ECO:0008006" key="3">
    <source>
        <dbReference type="Google" id="ProtNLM"/>
    </source>
</evidence>
<dbReference type="Gene3D" id="3.30.460.10">
    <property type="entry name" value="Beta Polymerase, domain 2"/>
    <property type="match status" value="1"/>
</dbReference>